<feature type="domain" description="3-octaprenyl-4-hydroxybenzoate carboxy-lyase-like N-terminal" evidence="2">
    <location>
        <begin position="8"/>
        <end position="77"/>
    </location>
</feature>
<dbReference type="Pfam" id="PF20696">
    <property type="entry name" value="UbiD_C"/>
    <property type="match status" value="1"/>
</dbReference>
<dbReference type="Pfam" id="PF01977">
    <property type="entry name" value="UbiD"/>
    <property type="match status" value="1"/>
</dbReference>
<evidence type="ECO:0000259" key="3">
    <source>
        <dbReference type="Pfam" id="PF20696"/>
    </source>
</evidence>
<protein>
    <submittedName>
        <fullName evidence="4">4-hydroxy-3-polyprenylbenzoate decarboxylase</fullName>
    </submittedName>
</protein>
<dbReference type="STRING" id="37625.SAMN05660420_00147"/>
<dbReference type="InterPro" id="IPR002830">
    <property type="entry name" value="UbiD"/>
</dbReference>
<gene>
    <name evidence="4" type="ORF">SAMN05660420_00147</name>
</gene>
<dbReference type="PANTHER" id="PTHR30108:SF17">
    <property type="entry name" value="FERULIC ACID DECARBOXYLASE 1"/>
    <property type="match status" value="1"/>
</dbReference>
<dbReference type="OrthoDB" id="9809841at2"/>
<proteinExistence type="predicted"/>
<feature type="domain" description="3-octaprenyl-4-hydroxybenzoate carboxy-lyase-like Rift-related" evidence="1">
    <location>
        <begin position="118"/>
        <end position="303"/>
    </location>
</feature>
<dbReference type="Proteomes" id="UP000199409">
    <property type="component" value="Unassembled WGS sequence"/>
</dbReference>
<dbReference type="InterPro" id="IPR048304">
    <property type="entry name" value="UbiD_Rift_dom"/>
</dbReference>
<reference evidence="4 5" key="1">
    <citation type="submission" date="2016-10" db="EMBL/GenBank/DDBJ databases">
        <authorList>
            <person name="de Groot N.N."/>
        </authorList>
    </citation>
    <scope>NUCLEOTIDE SEQUENCE [LARGE SCALE GENOMIC DNA]</scope>
    <source>
        <strain evidence="4 5">DSM 7343</strain>
    </source>
</reference>
<dbReference type="SUPFAM" id="SSF143968">
    <property type="entry name" value="UbiD C-terminal domain-like"/>
    <property type="match status" value="1"/>
</dbReference>
<evidence type="ECO:0000313" key="4">
    <source>
        <dbReference type="EMBL" id="SDZ75693.1"/>
    </source>
</evidence>
<dbReference type="InterPro" id="IPR049383">
    <property type="entry name" value="UbiD-like_N"/>
</dbReference>
<dbReference type="RefSeq" id="WP_092344020.1">
    <property type="nucleotide sequence ID" value="NZ_FNQN01000001.1"/>
</dbReference>
<sequence length="443" mass="49228">MNFRTFLQNLAAADQLQKVLAVVDPHLELAALCRREFAKDDGGKALLFSKVKGSSFPVIANIFGSERRTGLLLHSDNFDIFAGKVIRLLNQQSGTVEQRMQFDLPTPSVTPTTYNLAAPLDLTALPSIKTWPQEGGRYLNLALALTEDIETKQQNLGLYRAQVMAPDLLALNFSPNSGAAQHFVVAAKAKKALPISLVLGSDPALIWVAAAPLPENCNEFAFHDALFSMNTQFTAGLSQPLAVPADAEIIIEGEIIPDKVVLEGPFGNHTGQYVTRSDCPLMRVTAIRCRSRALMPTTVVGPPQSENVNLGRANEILLREMIKIDFPQVCNLMQPLVTIFHGVTLLTVQQQSMRKNRELLTALWENSPLRRSPLLVLLDEDIELTSLSQCWWRTINRLKEPRIYRHGHQLGIDATGVSPSTLVTEDQLTRDLLLRRKDEYYQC</sequence>
<dbReference type="SUPFAM" id="SSF50475">
    <property type="entry name" value="FMN-binding split barrel"/>
    <property type="match status" value="1"/>
</dbReference>
<keyword evidence="5" id="KW-1185">Reference proteome</keyword>
<dbReference type="Pfam" id="PF20695">
    <property type="entry name" value="UbiD_N"/>
    <property type="match status" value="1"/>
</dbReference>
<dbReference type="Gene3D" id="3.40.1670.10">
    <property type="entry name" value="UbiD C-terminal domain-like"/>
    <property type="match status" value="1"/>
</dbReference>
<dbReference type="PANTHER" id="PTHR30108">
    <property type="entry name" value="3-OCTAPRENYL-4-HYDROXYBENZOATE CARBOXY-LYASE-RELATED"/>
    <property type="match status" value="1"/>
</dbReference>
<dbReference type="GO" id="GO:0005737">
    <property type="term" value="C:cytoplasm"/>
    <property type="evidence" value="ECO:0007669"/>
    <property type="project" value="TreeGrafter"/>
</dbReference>
<dbReference type="AlphaFoldDB" id="A0A1H3VLL0"/>
<dbReference type="InterPro" id="IPR049381">
    <property type="entry name" value="UbiD-like_C"/>
</dbReference>
<evidence type="ECO:0000259" key="2">
    <source>
        <dbReference type="Pfam" id="PF20695"/>
    </source>
</evidence>
<feature type="domain" description="3-octaprenyl-4-hydroxybenzoate carboxy-lyase-like C-terminal" evidence="3">
    <location>
        <begin position="313"/>
        <end position="399"/>
    </location>
</feature>
<evidence type="ECO:0000313" key="5">
    <source>
        <dbReference type="Proteomes" id="UP000199409"/>
    </source>
</evidence>
<dbReference type="EMBL" id="FNQN01000001">
    <property type="protein sequence ID" value="SDZ75693.1"/>
    <property type="molecule type" value="Genomic_DNA"/>
</dbReference>
<accession>A0A1H3VLL0</accession>
<organism evidence="4 5">
    <name type="scientific">Desulfuromusa kysingii</name>
    <dbReference type="NCBI Taxonomy" id="37625"/>
    <lineage>
        <taxon>Bacteria</taxon>
        <taxon>Pseudomonadati</taxon>
        <taxon>Thermodesulfobacteriota</taxon>
        <taxon>Desulfuromonadia</taxon>
        <taxon>Desulfuromonadales</taxon>
        <taxon>Geopsychrobacteraceae</taxon>
        <taxon>Desulfuromusa</taxon>
    </lineage>
</organism>
<name>A0A1H3VLL0_9BACT</name>
<dbReference type="GO" id="GO:0016831">
    <property type="term" value="F:carboxy-lyase activity"/>
    <property type="evidence" value="ECO:0007669"/>
    <property type="project" value="InterPro"/>
</dbReference>
<dbReference type="NCBIfam" id="TIGR00148">
    <property type="entry name" value="UbiD family decarboxylase"/>
    <property type="match status" value="1"/>
</dbReference>
<evidence type="ECO:0000259" key="1">
    <source>
        <dbReference type="Pfam" id="PF01977"/>
    </source>
</evidence>